<reference evidence="2 3" key="2">
    <citation type="submission" date="2014-05" db="EMBL/GenBank/DDBJ databases">
        <title>Draft genome sequence of Halobacillus karajensis HK-03.</title>
        <authorList>
            <person name="Khelaifia S."/>
            <person name="Croce O."/>
            <person name="Lagier J.C."/>
            <person name="Raoult D."/>
        </authorList>
    </citation>
    <scope>NUCLEOTIDE SEQUENCE [LARGE SCALE GENOMIC DNA]</scope>
    <source>
        <strain evidence="2 3">HD-03</strain>
    </source>
</reference>
<evidence type="ECO:0000259" key="1">
    <source>
        <dbReference type="PROSITE" id="PS51707"/>
    </source>
</evidence>
<dbReference type="PANTHER" id="PTHR34948:SF2">
    <property type="entry name" value="TRIPHOSPHATE TUNNEL METALLOENZYME 3"/>
    <property type="match status" value="1"/>
</dbReference>
<proteinExistence type="predicted"/>
<comment type="caution">
    <text evidence="2">The sequence shown here is derived from an EMBL/GenBank/DDBJ whole genome shotgun (WGS) entry which is preliminary data.</text>
</comment>
<dbReference type="Gene3D" id="2.40.320.10">
    <property type="entry name" value="Hypothetical Protein Pfu-838710-001"/>
    <property type="match status" value="1"/>
</dbReference>
<dbReference type="AlphaFoldDB" id="A0A024P924"/>
<gene>
    <name evidence="2" type="ORF">BN983_03222</name>
</gene>
<dbReference type="SMART" id="SM01118">
    <property type="entry name" value="CYTH"/>
    <property type="match status" value="1"/>
</dbReference>
<dbReference type="Proteomes" id="UP000028868">
    <property type="component" value="Unassembled WGS sequence"/>
</dbReference>
<keyword evidence="3" id="KW-1185">Reference proteome</keyword>
<dbReference type="SUPFAM" id="SSF55154">
    <property type="entry name" value="CYTH-like phosphatases"/>
    <property type="match status" value="1"/>
</dbReference>
<reference evidence="3" key="1">
    <citation type="submission" date="2014-03" db="EMBL/GenBank/DDBJ databases">
        <authorList>
            <person name="Urmite Genomes U."/>
        </authorList>
    </citation>
    <scope>NUCLEOTIDE SEQUENCE [LARGE SCALE GENOMIC DNA]</scope>
    <source>
        <strain evidence="3">HD-03</strain>
    </source>
</reference>
<accession>A0A024P924</accession>
<dbReference type="InterPro" id="IPR023577">
    <property type="entry name" value="CYTH_domain"/>
</dbReference>
<evidence type="ECO:0000313" key="3">
    <source>
        <dbReference type="Proteomes" id="UP000028868"/>
    </source>
</evidence>
<dbReference type="InterPro" id="IPR033469">
    <property type="entry name" value="CYTH-like_dom_sf"/>
</dbReference>
<dbReference type="CDD" id="cd07762">
    <property type="entry name" value="CYTH-like_Pase_1"/>
    <property type="match status" value="1"/>
</dbReference>
<dbReference type="Pfam" id="PF01928">
    <property type="entry name" value="CYTH"/>
    <property type="match status" value="1"/>
</dbReference>
<dbReference type="InterPro" id="IPR009195">
    <property type="entry name" value="Uncharacterised_YjbK"/>
</dbReference>
<dbReference type="PROSITE" id="PS51707">
    <property type="entry name" value="CYTH"/>
    <property type="match status" value="1"/>
</dbReference>
<name>A0A024P924_9BACI</name>
<protein>
    <recommendedName>
        <fullName evidence="1">CYTH domain-containing protein</fullName>
    </recommendedName>
</protein>
<dbReference type="EMBL" id="CCDI010000004">
    <property type="protein sequence ID" value="CDQ24922.1"/>
    <property type="molecule type" value="Genomic_DNA"/>
</dbReference>
<organism evidence="2 3">
    <name type="scientific">Halobacillus karajensis</name>
    <dbReference type="NCBI Taxonomy" id="195088"/>
    <lineage>
        <taxon>Bacteria</taxon>
        <taxon>Bacillati</taxon>
        <taxon>Bacillota</taxon>
        <taxon>Bacilli</taxon>
        <taxon>Bacillales</taxon>
        <taxon>Bacillaceae</taxon>
        <taxon>Halobacillus</taxon>
    </lineage>
</organism>
<evidence type="ECO:0000313" key="2">
    <source>
        <dbReference type="EMBL" id="CDQ24922.1"/>
    </source>
</evidence>
<dbReference type="PANTHER" id="PTHR34948">
    <property type="entry name" value="OS08G0299200 PROTEIN"/>
    <property type="match status" value="1"/>
</dbReference>
<dbReference type="RefSeq" id="WP_316245391.1">
    <property type="nucleotide sequence ID" value="NZ_CCDH010000003.1"/>
</dbReference>
<dbReference type="PIRSF" id="PIRSF012526">
    <property type="entry name" value="CYTH_UCP012526"/>
    <property type="match status" value="1"/>
</dbReference>
<feature type="domain" description="CYTH" evidence="1">
    <location>
        <begin position="6"/>
        <end position="194"/>
    </location>
</feature>
<sequence length="195" mass="23021">MIIAQEIEIEFKNMLKKNEYQKVYQFLPFESVELIEQTNYYFETEDMLLKQQGAALRIRQKNGQWTLTLKQPHEEGLLETHDSLSEDGANLWIQNKMMETPEVSKQLRDLGITIEHLHYLGSLTTRRKEVEYNGATIVLDHSLYYDKEDYELEVEASSQENGKKVIREILNACNIPERQTDNKIKRFYNAKLQSE</sequence>